<feature type="domain" description="PAS" evidence="10">
    <location>
        <begin position="25"/>
        <end position="60"/>
    </location>
</feature>
<dbReference type="SUPFAM" id="SSF58104">
    <property type="entry name" value="Methyl-accepting chemotaxis protein (MCP) signaling domain"/>
    <property type="match status" value="1"/>
</dbReference>
<sequence>MKQNLPITQVEYPVREDCSIISHTDAKGRITYVNDDFVDYAGFSREELIGQPHNIVRHPDMPTEAFRDMWATLKEGRAWQGVVKNRRKNGDHYWVKATATPLTDGGYMSVRMKPTTAEVSAAEALYAAMREGSGHRLRRGYVIAPGVSGALQELGRRFGDLSLRAKVLLPTLAGGLLIGAVATVNMLILKDEVLAEAGENTAAAMIEGARNARQFYVRAIVPKAAAQGLQLTHDYDGDPHGIPLPASMMRALAEMGGDGGATALRLYSDAPFAFRNDALARIDDFGRAALAQLRSNPAATYTRVDTLHGRPVLRLARADVMTEANCVDCHNAHPDSPRRDWKIGDVRGVIEASVPLDSLAARIHGPALRTLATSLLLSAALFGLLWFIVGQQNRRLQRVCEVTRQIAGGELRTHVPPGKGDEIGSVFNNLQIMRNRLYEIAFEMNHGAGRLASAASDLVDASSSTASGAVRQSSAAATMAATIEQLSVSIDHLEESAVTAHESTSAAGDAAHAGARVVHDAAGQISRIAEAVSHAADSLGALKGISIEISNIVATIKEIAEQTNLLALNAAIEAARAGESGRGFAVVADEVRKLAERTAAATVVIGDMVAQIQARTGNAVGEMETGVTRVDEGVHAAHGAGRSVADIQHRTEEAVEAVRQIRATLKEQSTAAREVARTVEEIAQMAERNAASSEQSHGASLQVSEIARTVERLAGQFKV</sequence>
<keyword evidence="2 8" id="KW-0812">Transmembrane</keyword>
<dbReference type="GO" id="GO:0007165">
    <property type="term" value="P:signal transduction"/>
    <property type="evidence" value="ECO:0007669"/>
    <property type="project" value="UniProtKB-KW"/>
</dbReference>
<dbReference type="PROSITE" id="PS50111">
    <property type="entry name" value="CHEMOTAXIS_TRANSDUC_2"/>
    <property type="match status" value="1"/>
</dbReference>
<dbReference type="Gene3D" id="1.10.287.950">
    <property type="entry name" value="Methyl-accepting chemotaxis protein"/>
    <property type="match status" value="1"/>
</dbReference>
<feature type="transmembrane region" description="Helical" evidence="8">
    <location>
        <begin position="167"/>
        <end position="189"/>
    </location>
</feature>
<dbReference type="CDD" id="cd11386">
    <property type="entry name" value="MCP_signal"/>
    <property type="match status" value="1"/>
</dbReference>
<dbReference type="PANTHER" id="PTHR32089">
    <property type="entry name" value="METHYL-ACCEPTING CHEMOTAXIS PROTEIN MCPB"/>
    <property type="match status" value="1"/>
</dbReference>
<dbReference type="InterPro" id="IPR000014">
    <property type="entry name" value="PAS"/>
</dbReference>
<comment type="caution">
    <text evidence="12">The sequence shown here is derived from an EMBL/GenBank/DDBJ whole genome shotgun (WGS) entry which is preliminary data.</text>
</comment>
<evidence type="ECO:0000259" key="9">
    <source>
        <dbReference type="PROSITE" id="PS50111"/>
    </source>
</evidence>
<gene>
    <name evidence="12" type="ORF">C8261_06395</name>
</gene>
<dbReference type="Pfam" id="PF11845">
    <property type="entry name" value="Tll0287-like"/>
    <property type="match status" value="1"/>
</dbReference>
<evidence type="ECO:0000313" key="13">
    <source>
        <dbReference type="Proteomes" id="UP000241193"/>
    </source>
</evidence>
<dbReference type="InterPro" id="IPR035965">
    <property type="entry name" value="PAS-like_dom_sf"/>
</dbReference>
<evidence type="ECO:0000256" key="8">
    <source>
        <dbReference type="SAM" id="Phobius"/>
    </source>
</evidence>
<dbReference type="FunFam" id="1.10.287.950:FF:000001">
    <property type="entry name" value="Methyl-accepting chemotaxis sensory transducer"/>
    <property type="match status" value="1"/>
</dbReference>
<dbReference type="AlphaFoldDB" id="A0A2T4IGX2"/>
<reference evidence="12 13" key="1">
    <citation type="submission" date="2018-03" db="EMBL/GenBank/DDBJ databases">
        <authorList>
            <person name="Keele B.F."/>
        </authorList>
    </citation>
    <scope>NUCLEOTIDE SEQUENCE [LARGE SCALE GENOMIC DNA]</scope>
    <source>
        <strain evidence="12 13">D20</strain>
    </source>
</reference>
<dbReference type="Gene3D" id="3.30.450.20">
    <property type="entry name" value="PAS domain"/>
    <property type="match status" value="1"/>
</dbReference>
<dbReference type="NCBIfam" id="TIGR00229">
    <property type="entry name" value="sensory_box"/>
    <property type="match status" value="1"/>
</dbReference>
<evidence type="ECO:0000256" key="5">
    <source>
        <dbReference type="ARBA" id="ARBA00023224"/>
    </source>
</evidence>
<dbReference type="SMART" id="SM00283">
    <property type="entry name" value="MA"/>
    <property type="match status" value="1"/>
</dbReference>
<keyword evidence="5 7" id="KW-0807">Transducer</keyword>
<dbReference type="PROSITE" id="PS50112">
    <property type="entry name" value="PAS"/>
    <property type="match status" value="1"/>
</dbReference>
<comment type="subcellular location">
    <subcellularLocation>
        <location evidence="1">Membrane</location>
        <topology evidence="1">Multi-pass membrane protein</topology>
    </subcellularLocation>
</comment>
<dbReference type="InterPro" id="IPR021796">
    <property type="entry name" value="Tll0287-like_dom"/>
</dbReference>
<evidence type="ECO:0000256" key="2">
    <source>
        <dbReference type="ARBA" id="ARBA00022692"/>
    </source>
</evidence>
<evidence type="ECO:0000256" key="7">
    <source>
        <dbReference type="PROSITE-ProRule" id="PRU00284"/>
    </source>
</evidence>
<dbReference type="RefSeq" id="WP_107492829.1">
    <property type="nucleotide sequence ID" value="NZ_PZKC01000004.1"/>
</dbReference>
<evidence type="ECO:0000259" key="10">
    <source>
        <dbReference type="PROSITE" id="PS50112"/>
    </source>
</evidence>
<proteinExistence type="inferred from homology"/>
<dbReference type="SUPFAM" id="SSF55785">
    <property type="entry name" value="PYP-like sensor domain (PAS domain)"/>
    <property type="match status" value="1"/>
</dbReference>
<evidence type="ECO:0000259" key="11">
    <source>
        <dbReference type="PROSITE" id="PS50885"/>
    </source>
</evidence>
<feature type="domain" description="Methyl-accepting transducer" evidence="9">
    <location>
        <begin position="447"/>
        <end position="683"/>
    </location>
</feature>
<dbReference type="Pfam" id="PF00672">
    <property type="entry name" value="HAMP"/>
    <property type="match status" value="1"/>
</dbReference>
<dbReference type="Proteomes" id="UP000241193">
    <property type="component" value="Unassembled WGS sequence"/>
</dbReference>
<accession>A0A2T4IGX2</accession>
<dbReference type="GO" id="GO:0006935">
    <property type="term" value="P:chemotaxis"/>
    <property type="evidence" value="ECO:0007669"/>
    <property type="project" value="UniProtKB-ARBA"/>
</dbReference>
<dbReference type="PROSITE" id="PS50885">
    <property type="entry name" value="HAMP"/>
    <property type="match status" value="1"/>
</dbReference>
<dbReference type="EMBL" id="PZKC01000004">
    <property type="protein sequence ID" value="PTD97020.1"/>
    <property type="molecule type" value="Genomic_DNA"/>
</dbReference>
<keyword evidence="13" id="KW-1185">Reference proteome</keyword>
<keyword evidence="3 8" id="KW-1133">Transmembrane helix</keyword>
<dbReference type="PANTHER" id="PTHR32089:SF119">
    <property type="entry name" value="METHYL-ACCEPTING CHEMOTAXIS PROTEIN CTPL"/>
    <property type="match status" value="1"/>
</dbReference>
<reference evidence="12 13" key="2">
    <citation type="submission" date="2018-04" db="EMBL/GenBank/DDBJ databases">
        <title>Thauera lacus sp. nov., isolated from an saline lake in Inner Mongolia, China.</title>
        <authorList>
            <person name="Liang Q.-Y."/>
        </authorList>
    </citation>
    <scope>NUCLEOTIDE SEQUENCE [LARGE SCALE GENOMIC DNA]</scope>
    <source>
        <strain evidence="12 13">D20</strain>
    </source>
</reference>
<keyword evidence="4 8" id="KW-0472">Membrane</keyword>
<dbReference type="CDD" id="cd00130">
    <property type="entry name" value="PAS"/>
    <property type="match status" value="1"/>
</dbReference>
<dbReference type="OrthoDB" id="5298208at2"/>
<feature type="domain" description="HAMP" evidence="11">
    <location>
        <begin position="390"/>
        <end position="442"/>
    </location>
</feature>
<evidence type="ECO:0000256" key="1">
    <source>
        <dbReference type="ARBA" id="ARBA00004141"/>
    </source>
</evidence>
<evidence type="ECO:0000256" key="4">
    <source>
        <dbReference type="ARBA" id="ARBA00023136"/>
    </source>
</evidence>
<evidence type="ECO:0000256" key="6">
    <source>
        <dbReference type="ARBA" id="ARBA00029447"/>
    </source>
</evidence>
<comment type="similarity">
    <text evidence="6">Belongs to the methyl-accepting chemotaxis (MCP) protein family.</text>
</comment>
<evidence type="ECO:0000313" key="12">
    <source>
        <dbReference type="EMBL" id="PTD97020.1"/>
    </source>
</evidence>
<dbReference type="InterPro" id="IPR004089">
    <property type="entry name" value="MCPsignal_dom"/>
</dbReference>
<protein>
    <recommendedName>
        <fullName evidence="14">Methyl-accepting chemotaxis sensory transducer with Pas/Pac sensor</fullName>
    </recommendedName>
</protein>
<evidence type="ECO:0008006" key="14">
    <source>
        <dbReference type="Google" id="ProtNLM"/>
    </source>
</evidence>
<dbReference type="Pfam" id="PF00015">
    <property type="entry name" value="MCPsignal"/>
    <property type="match status" value="1"/>
</dbReference>
<dbReference type="Pfam" id="PF08447">
    <property type="entry name" value="PAS_3"/>
    <property type="match status" value="1"/>
</dbReference>
<dbReference type="CDD" id="cd06225">
    <property type="entry name" value="HAMP"/>
    <property type="match status" value="1"/>
</dbReference>
<name>A0A2T4IGX2_9RHOO</name>
<dbReference type="InterPro" id="IPR003660">
    <property type="entry name" value="HAMP_dom"/>
</dbReference>
<dbReference type="GO" id="GO:0016020">
    <property type="term" value="C:membrane"/>
    <property type="evidence" value="ECO:0007669"/>
    <property type="project" value="UniProtKB-SubCell"/>
</dbReference>
<feature type="transmembrane region" description="Helical" evidence="8">
    <location>
        <begin position="371"/>
        <end position="389"/>
    </location>
</feature>
<organism evidence="12 13">
    <name type="scientific">Pseudothauera lacus</name>
    <dbReference type="NCBI Taxonomy" id="2136175"/>
    <lineage>
        <taxon>Bacteria</taxon>
        <taxon>Pseudomonadati</taxon>
        <taxon>Pseudomonadota</taxon>
        <taxon>Betaproteobacteria</taxon>
        <taxon>Rhodocyclales</taxon>
        <taxon>Zoogloeaceae</taxon>
        <taxon>Pseudothauera</taxon>
    </lineage>
</organism>
<dbReference type="InterPro" id="IPR013655">
    <property type="entry name" value="PAS_fold_3"/>
</dbReference>
<evidence type="ECO:0000256" key="3">
    <source>
        <dbReference type="ARBA" id="ARBA00022989"/>
    </source>
</evidence>